<proteinExistence type="predicted"/>
<organism evidence="1 2">
    <name type="scientific">Petrolisthes manimaculis</name>
    <dbReference type="NCBI Taxonomy" id="1843537"/>
    <lineage>
        <taxon>Eukaryota</taxon>
        <taxon>Metazoa</taxon>
        <taxon>Ecdysozoa</taxon>
        <taxon>Arthropoda</taxon>
        <taxon>Crustacea</taxon>
        <taxon>Multicrustacea</taxon>
        <taxon>Malacostraca</taxon>
        <taxon>Eumalacostraca</taxon>
        <taxon>Eucarida</taxon>
        <taxon>Decapoda</taxon>
        <taxon>Pleocyemata</taxon>
        <taxon>Anomura</taxon>
        <taxon>Galatheoidea</taxon>
        <taxon>Porcellanidae</taxon>
        <taxon>Petrolisthes</taxon>
    </lineage>
</organism>
<keyword evidence="2" id="KW-1185">Reference proteome</keyword>
<dbReference type="AlphaFoldDB" id="A0AAE1NKJ1"/>
<comment type="caution">
    <text evidence="1">The sequence shown here is derived from an EMBL/GenBank/DDBJ whole genome shotgun (WGS) entry which is preliminary data.</text>
</comment>
<accession>A0AAE1NKJ1</accession>
<sequence length="120" mass="12891">MAYLPPSGSSCILARPQLSRLCLADGIGGPGRESEADAAQVPLTIIQIQRKATPVCVAKKAAFTNIRSKVQARLRSMQDAWLSAKADEIQEHADNHDVRKFYDALRAVYGPQSSGSSPPA</sequence>
<name>A0AAE1NKJ1_9EUCA</name>
<gene>
    <name evidence="1" type="ORF">Pmani_035992</name>
</gene>
<protein>
    <submittedName>
        <fullName evidence="1">Uncharacterized protein</fullName>
    </submittedName>
</protein>
<dbReference type="Proteomes" id="UP001292094">
    <property type="component" value="Unassembled WGS sequence"/>
</dbReference>
<dbReference type="EMBL" id="JAWZYT010005238">
    <property type="protein sequence ID" value="KAK4291162.1"/>
    <property type="molecule type" value="Genomic_DNA"/>
</dbReference>
<reference evidence="1" key="1">
    <citation type="submission" date="2023-11" db="EMBL/GenBank/DDBJ databases">
        <title>Genome assemblies of two species of porcelain crab, Petrolisthes cinctipes and Petrolisthes manimaculis (Anomura: Porcellanidae).</title>
        <authorList>
            <person name="Angst P."/>
        </authorList>
    </citation>
    <scope>NUCLEOTIDE SEQUENCE</scope>
    <source>
        <strain evidence="1">PB745_02</strain>
        <tissue evidence="1">Gill</tissue>
    </source>
</reference>
<evidence type="ECO:0000313" key="2">
    <source>
        <dbReference type="Proteomes" id="UP001292094"/>
    </source>
</evidence>
<evidence type="ECO:0000313" key="1">
    <source>
        <dbReference type="EMBL" id="KAK4291162.1"/>
    </source>
</evidence>